<accession>A0ABQ9IZE6</accession>
<gene>
    <name evidence="6" type="ORF">NQ317_019535</name>
</gene>
<evidence type="ECO:0000313" key="6">
    <source>
        <dbReference type="EMBL" id="KAJ8969828.1"/>
    </source>
</evidence>
<dbReference type="Proteomes" id="UP001162164">
    <property type="component" value="Unassembled WGS sequence"/>
</dbReference>
<keyword evidence="3" id="KW-0418">Kinase</keyword>
<name>A0ABQ9IZE6_9CUCU</name>
<comment type="caution">
    <text evidence="6">The sequence shown here is derived from an EMBL/GenBank/DDBJ whole genome shotgun (WGS) entry which is preliminary data.</text>
</comment>
<dbReference type="InterPro" id="IPR037607">
    <property type="entry name" value="DGK"/>
</dbReference>
<dbReference type="PANTHER" id="PTHR11255:SF109">
    <property type="entry name" value="DIACYLGLYCEROL KINASE ETA"/>
    <property type="match status" value="1"/>
</dbReference>
<dbReference type="Gene3D" id="2.60.200.40">
    <property type="match status" value="1"/>
</dbReference>
<evidence type="ECO:0000313" key="7">
    <source>
        <dbReference type="Proteomes" id="UP001162164"/>
    </source>
</evidence>
<dbReference type="Pfam" id="PF00609">
    <property type="entry name" value="DAGK_acc"/>
    <property type="match status" value="1"/>
</dbReference>
<keyword evidence="7" id="KW-1185">Reference proteome</keyword>
<dbReference type="PANTHER" id="PTHR11255">
    <property type="entry name" value="DIACYLGLYCEROL KINASE"/>
    <property type="match status" value="1"/>
</dbReference>
<dbReference type="SUPFAM" id="SSF111331">
    <property type="entry name" value="NAD kinase/diacylglycerol kinase-like"/>
    <property type="match status" value="1"/>
</dbReference>
<proteinExistence type="predicted"/>
<protein>
    <recommendedName>
        <fullName evidence="5">Diacylglycerol kinase accessory domain-containing protein</fullName>
    </recommendedName>
</protein>
<feature type="domain" description="Diacylglycerol kinase accessory" evidence="5">
    <location>
        <begin position="57"/>
        <end position="202"/>
    </location>
</feature>
<evidence type="ECO:0000256" key="1">
    <source>
        <dbReference type="ARBA" id="ARBA00022679"/>
    </source>
</evidence>
<evidence type="ECO:0000256" key="2">
    <source>
        <dbReference type="ARBA" id="ARBA00022741"/>
    </source>
</evidence>
<evidence type="ECO:0000256" key="3">
    <source>
        <dbReference type="ARBA" id="ARBA00022777"/>
    </source>
</evidence>
<keyword evidence="1" id="KW-0808">Transferase</keyword>
<dbReference type="InterPro" id="IPR000756">
    <property type="entry name" value="Diacylglycerol_kin_accessory"/>
</dbReference>
<keyword evidence="4" id="KW-0067">ATP-binding</keyword>
<reference evidence="6" key="1">
    <citation type="journal article" date="2023" name="Insect Mol. Biol.">
        <title>Genome sequencing provides insights into the evolution of gene families encoding plant cell wall-degrading enzymes in longhorned beetles.</title>
        <authorList>
            <person name="Shin N.R."/>
            <person name="Okamura Y."/>
            <person name="Kirsch R."/>
            <person name="Pauchet Y."/>
        </authorList>
    </citation>
    <scope>NUCLEOTIDE SEQUENCE</scope>
    <source>
        <strain evidence="6">MMC_N1</strain>
    </source>
</reference>
<dbReference type="InterPro" id="IPR016064">
    <property type="entry name" value="NAD/diacylglycerol_kinase_sf"/>
</dbReference>
<organism evidence="6 7">
    <name type="scientific">Molorchus minor</name>
    <dbReference type="NCBI Taxonomy" id="1323400"/>
    <lineage>
        <taxon>Eukaryota</taxon>
        <taxon>Metazoa</taxon>
        <taxon>Ecdysozoa</taxon>
        <taxon>Arthropoda</taxon>
        <taxon>Hexapoda</taxon>
        <taxon>Insecta</taxon>
        <taxon>Pterygota</taxon>
        <taxon>Neoptera</taxon>
        <taxon>Endopterygota</taxon>
        <taxon>Coleoptera</taxon>
        <taxon>Polyphaga</taxon>
        <taxon>Cucujiformia</taxon>
        <taxon>Chrysomeloidea</taxon>
        <taxon>Cerambycidae</taxon>
        <taxon>Lamiinae</taxon>
        <taxon>Monochamini</taxon>
        <taxon>Molorchus</taxon>
    </lineage>
</organism>
<dbReference type="SMART" id="SM00045">
    <property type="entry name" value="DAGKa"/>
    <property type="match status" value="1"/>
</dbReference>
<evidence type="ECO:0000259" key="5">
    <source>
        <dbReference type="SMART" id="SM00045"/>
    </source>
</evidence>
<sequence>MVEKRTVYMMARDRNGNGAEASVSKCLLANADTLCAAVSPLIDPDETLSEGFYERCVMNNYFGIGIDAKISLDFHHKREEHPEKCRSRAKNYMWYGVLGSKQWLQKTYKNLEQRVQLECDGQRIPLPSLQGIVILNIPSFMGGINFWGGRKEGDIFLAPSFDDKILEVVAVFGSVQMAASRLINLQHHRIAQCHSIQINILGFCTGLSVTAARVASEDE</sequence>
<evidence type="ECO:0000256" key="4">
    <source>
        <dbReference type="ARBA" id="ARBA00022840"/>
    </source>
</evidence>
<dbReference type="EMBL" id="JAPWTJ010001718">
    <property type="protein sequence ID" value="KAJ8969828.1"/>
    <property type="molecule type" value="Genomic_DNA"/>
</dbReference>
<keyword evidence="2" id="KW-0547">Nucleotide-binding</keyword>